<reference evidence="1 2" key="1">
    <citation type="submission" date="2024-02" db="EMBL/GenBank/DDBJ databases">
        <title>STSV induces naive adaptation in Sulfolobus.</title>
        <authorList>
            <person name="Xiang X."/>
            <person name="Song M."/>
        </authorList>
    </citation>
    <scope>NUCLEOTIDE SEQUENCE [LARGE SCALE GENOMIC DNA]</scope>
    <source>
        <strain evidence="1 2">RT2</strain>
    </source>
</reference>
<dbReference type="Proteomes" id="UP001432202">
    <property type="component" value="Chromosome"/>
</dbReference>
<dbReference type="RefSeq" id="WP_338598185.1">
    <property type="nucleotide sequence ID" value="NZ_CP146016.1"/>
</dbReference>
<name>A0AAX4KX39_9CREN</name>
<accession>A0AAX4KX39</accession>
<keyword evidence="2" id="KW-1185">Reference proteome</keyword>
<organism evidence="1 2">
    <name type="scientific">Sulfolobus tengchongensis</name>
    <dbReference type="NCBI Taxonomy" id="207809"/>
    <lineage>
        <taxon>Archaea</taxon>
        <taxon>Thermoproteota</taxon>
        <taxon>Thermoprotei</taxon>
        <taxon>Sulfolobales</taxon>
        <taxon>Sulfolobaceae</taxon>
        <taxon>Sulfolobus</taxon>
    </lineage>
</organism>
<proteinExistence type="predicted"/>
<dbReference type="AlphaFoldDB" id="A0AAX4KX39"/>
<protein>
    <submittedName>
        <fullName evidence="1">Uncharacterized protein</fullName>
    </submittedName>
</protein>
<evidence type="ECO:0000313" key="1">
    <source>
        <dbReference type="EMBL" id="WWQ59207.1"/>
    </source>
</evidence>
<dbReference type="EMBL" id="CP146016">
    <property type="protein sequence ID" value="WWQ59207.1"/>
    <property type="molecule type" value="Genomic_DNA"/>
</dbReference>
<gene>
    <name evidence="1" type="ORF">V6M85_06735</name>
</gene>
<sequence>MISKDDVFTIILNEYKATSKPVSLTKIKRKFKDQSILEEVLNDLERDGKLRRIENKGRVAFEPIENVNIAEELKILRDEVHKILDLLQKIVETKEISFKDFEEAYDRIKDSLGYAPLERIRIELGLQKEEFYSKFRKHIEENYDLIAGGEEGFTRKGVVYGIIKRRRS</sequence>
<dbReference type="GeneID" id="89336449"/>
<evidence type="ECO:0000313" key="2">
    <source>
        <dbReference type="Proteomes" id="UP001432202"/>
    </source>
</evidence>